<name>A0A1J7IX99_9PEZI</name>
<evidence type="ECO:0000313" key="3">
    <source>
        <dbReference type="Proteomes" id="UP000182658"/>
    </source>
</evidence>
<feature type="compositionally biased region" description="Low complexity" evidence="1">
    <location>
        <begin position="180"/>
        <end position="204"/>
    </location>
</feature>
<protein>
    <submittedName>
        <fullName evidence="2">Uncharacterized protein</fullName>
    </submittedName>
</protein>
<feature type="region of interest" description="Disordered" evidence="1">
    <location>
        <begin position="316"/>
        <end position="339"/>
    </location>
</feature>
<dbReference type="EMBL" id="KV875135">
    <property type="protein sequence ID" value="OIW22216.1"/>
    <property type="molecule type" value="Genomic_DNA"/>
</dbReference>
<evidence type="ECO:0000313" key="2">
    <source>
        <dbReference type="EMBL" id="OIW22216.1"/>
    </source>
</evidence>
<accession>A0A1J7IX99</accession>
<proteinExistence type="predicted"/>
<feature type="compositionally biased region" description="Polar residues" evidence="1">
    <location>
        <begin position="212"/>
        <end position="224"/>
    </location>
</feature>
<organism evidence="2 3">
    <name type="scientific">Coniochaeta ligniaria NRRL 30616</name>
    <dbReference type="NCBI Taxonomy" id="1408157"/>
    <lineage>
        <taxon>Eukaryota</taxon>
        <taxon>Fungi</taxon>
        <taxon>Dikarya</taxon>
        <taxon>Ascomycota</taxon>
        <taxon>Pezizomycotina</taxon>
        <taxon>Sordariomycetes</taxon>
        <taxon>Sordariomycetidae</taxon>
        <taxon>Coniochaetales</taxon>
        <taxon>Coniochaetaceae</taxon>
        <taxon>Coniochaeta</taxon>
    </lineage>
</organism>
<dbReference type="AlphaFoldDB" id="A0A1J7IX99"/>
<dbReference type="Proteomes" id="UP000182658">
    <property type="component" value="Unassembled WGS sequence"/>
</dbReference>
<feature type="region of interest" description="Disordered" evidence="1">
    <location>
        <begin position="180"/>
        <end position="228"/>
    </location>
</feature>
<gene>
    <name evidence="2" type="ORF">CONLIGDRAFT_687758</name>
</gene>
<reference evidence="2 3" key="1">
    <citation type="submission" date="2016-10" db="EMBL/GenBank/DDBJ databases">
        <title>Draft genome sequence of Coniochaeta ligniaria NRRL30616, a lignocellulolytic fungus for bioabatement of inhibitors in plant biomass hydrolysates.</title>
        <authorList>
            <consortium name="DOE Joint Genome Institute"/>
            <person name="Jimenez D.J."/>
            <person name="Hector R.E."/>
            <person name="Riley R."/>
            <person name="Sun H."/>
            <person name="Grigoriev I.V."/>
            <person name="Van Elsas J.D."/>
            <person name="Nichols N.N."/>
        </authorList>
    </citation>
    <scope>NUCLEOTIDE SEQUENCE [LARGE SCALE GENOMIC DNA]</scope>
    <source>
        <strain evidence="2 3">NRRL 30616</strain>
    </source>
</reference>
<sequence length="339" mass="38299">MCHVCRRSHISLQQKGSRLTFCADYVRHQYQHIARHQLQDGRRTTASLNLYRHMGIGQGLGWDTIKNKVDKAVDRKIRLLVQIGVCSLQLRGRARSVSYINDADMMDGEVSIRSAISYPVWVAAWLLDGCAGPASEQSRPPLLRQAKRNTDSIARKIELMRVKPEKRVAQQELQQEAQRQVQPQLVQRPVLQSQPQITQTQRQVTKPRPQFTEPQFTEPEQVTQARPPVQSELVLPSVLPPKVPPKLSSKPHTPIAHSQLIQKIISGLQHFIRTVPLTRKSARTAEPDSHLRPDIHHASTSQQDIHWVIHSLCASAEDAPEDAPEETNAGSLGDDLQQR</sequence>
<evidence type="ECO:0000256" key="1">
    <source>
        <dbReference type="SAM" id="MobiDB-lite"/>
    </source>
</evidence>
<dbReference type="InParanoid" id="A0A1J7IX99"/>
<keyword evidence="3" id="KW-1185">Reference proteome</keyword>